<dbReference type="AlphaFoldDB" id="A0A2P5CTC5"/>
<comment type="caution">
    <text evidence="2">The sequence shown here is derived from an EMBL/GenBank/DDBJ whole genome shotgun (WGS) entry which is preliminary data.</text>
</comment>
<evidence type="ECO:0000313" key="3">
    <source>
        <dbReference type="Proteomes" id="UP000237105"/>
    </source>
</evidence>
<dbReference type="EMBL" id="JXTB01000097">
    <property type="protein sequence ID" value="PON64308.1"/>
    <property type="molecule type" value="Genomic_DNA"/>
</dbReference>
<feature type="non-terminal residue" evidence="2">
    <location>
        <position position="63"/>
    </location>
</feature>
<dbReference type="Proteomes" id="UP000237105">
    <property type="component" value="Unassembled WGS sequence"/>
</dbReference>
<evidence type="ECO:0000256" key="1">
    <source>
        <dbReference type="SAM" id="MobiDB-lite"/>
    </source>
</evidence>
<feature type="compositionally biased region" description="Low complexity" evidence="1">
    <location>
        <begin position="32"/>
        <end position="43"/>
    </location>
</feature>
<organism evidence="2 3">
    <name type="scientific">Parasponia andersonii</name>
    <name type="common">Sponia andersonii</name>
    <dbReference type="NCBI Taxonomy" id="3476"/>
    <lineage>
        <taxon>Eukaryota</taxon>
        <taxon>Viridiplantae</taxon>
        <taxon>Streptophyta</taxon>
        <taxon>Embryophyta</taxon>
        <taxon>Tracheophyta</taxon>
        <taxon>Spermatophyta</taxon>
        <taxon>Magnoliopsida</taxon>
        <taxon>eudicotyledons</taxon>
        <taxon>Gunneridae</taxon>
        <taxon>Pentapetalae</taxon>
        <taxon>rosids</taxon>
        <taxon>fabids</taxon>
        <taxon>Rosales</taxon>
        <taxon>Cannabaceae</taxon>
        <taxon>Parasponia</taxon>
    </lineage>
</organism>
<name>A0A2P5CTC5_PARAD</name>
<accession>A0A2P5CTC5</accession>
<feature type="region of interest" description="Disordered" evidence="1">
    <location>
        <begin position="1"/>
        <end position="63"/>
    </location>
</feature>
<proteinExistence type="predicted"/>
<feature type="compositionally biased region" description="Basic and acidic residues" evidence="1">
    <location>
        <begin position="7"/>
        <end position="22"/>
    </location>
</feature>
<keyword evidence="3" id="KW-1185">Reference proteome</keyword>
<evidence type="ECO:0000313" key="2">
    <source>
        <dbReference type="EMBL" id="PON64308.1"/>
    </source>
</evidence>
<sequence>MRNGPLRLERRQTLPIDHREEILDGQDDDRGVGVQQNDNNDVSDTNDDDGLYDNDGVAADHVT</sequence>
<gene>
    <name evidence="2" type="ORF">PanWU01x14_126220</name>
</gene>
<protein>
    <submittedName>
        <fullName evidence="2">Uncharacterized protein</fullName>
    </submittedName>
</protein>
<reference evidence="3" key="1">
    <citation type="submission" date="2016-06" db="EMBL/GenBank/DDBJ databases">
        <title>Parallel loss of symbiosis genes in relatives of nitrogen-fixing non-legume Parasponia.</title>
        <authorList>
            <person name="Van Velzen R."/>
            <person name="Holmer R."/>
            <person name="Bu F."/>
            <person name="Rutten L."/>
            <person name="Van Zeijl A."/>
            <person name="Liu W."/>
            <person name="Santuari L."/>
            <person name="Cao Q."/>
            <person name="Sharma T."/>
            <person name="Shen D."/>
            <person name="Roswanjaya Y."/>
            <person name="Wardhani T."/>
            <person name="Kalhor M.S."/>
            <person name="Jansen J."/>
            <person name="Van den Hoogen J."/>
            <person name="Gungor B."/>
            <person name="Hartog M."/>
            <person name="Hontelez J."/>
            <person name="Verver J."/>
            <person name="Yang W.-C."/>
            <person name="Schijlen E."/>
            <person name="Repin R."/>
            <person name="Schilthuizen M."/>
            <person name="Schranz E."/>
            <person name="Heidstra R."/>
            <person name="Miyata K."/>
            <person name="Fedorova E."/>
            <person name="Kohlen W."/>
            <person name="Bisseling T."/>
            <person name="Smit S."/>
            <person name="Geurts R."/>
        </authorList>
    </citation>
    <scope>NUCLEOTIDE SEQUENCE [LARGE SCALE GENOMIC DNA]</scope>
    <source>
        <strain evidence="3">cv. WU1-14</strain>
    </source>
</reference>